<accession>A0AAU8IGX4</accession>
<dbReference type="AlphaFoldDB" id="A0AAU8IGX4"/>
<evidence type="ECO:0000256" key="1">
    <source>
        <dbReference type="SAM" id="Phobius"/>
    </source>
</evidence>
<dbReference type="RefSeq" id="WP_353948893.1">
    <property type="nucleotide sequence ID" value="NZ_CP159510.1"/>
</dbReference>
<protein>
    <recommendedName>
        <fullName evidence="3">ABC transporter permease</fullName>
    </recommendedName>
</protein>
<evidence type="ECO:0008006" key="3">
    <source>
        <dbReference type="Google" id="ProtNLM"/>
    </source>
</evidence>
<evidence type="ECO:0000313" key="2">
    <source>
        <dbReference type="EMBL" id="XCJ17785.1"/>
    </source>
</evidence>
<name>A0AAU8IGX4_9BACL</name>
<feature type="transmembrane region" description="Helical" evidence="1">
    <location>
        <begin position="12"/>
        <end position="38"/>
    </location>
</feature>
<gene>
    <name evidence="2" type="ORF">ABNN70_04700</name>
</gene>
<feature type="transmembrane region" description="Helical" evidence="1">
    <location>
        <begin position="134"/>
        <end position="158"/>
    </location>
</feature>
<dbReference type="EMBL" id="CP159510">
    <property type="protein sequence ID" value="XCJ17785.1"/>
    <property type="molecule type" value="Genomic_DNA"/>
</dbReference>
<organism evidence="2">
    <name type="scientific">Sporolactobacillus sp. Y61</name>
    <dbReference type="NCBI Taxonomy" id="3160863"/>
    <lineage>
        <taxon>Bacteria</taxon>
        <taxon>Bacillati</taxon>
        <taxon>Bacillota</taxon>
        <taxon>Bacilli</taxon>
        <taxon>Bacillales</taxon>
        <taxon>Sporolactobacillaceae</taxon>
        <taxon>Sporolactobacillus</taxon>
    </lineage>
</organism>
<keyword evidence="1" id="KW-1133">Transmembrane helix</keyword>
<keyword evidence="1" id="KW-0812">Transmembrane</keyword>
<proteinExistence type="predicted"/>
<reference evidence="2" key="1">
    <citation type="submission" date="2024-06" db="EMBL/GenBank/DDBJ databases">
        <authorList>
            <person name="Fan A."/>
            <person name="Zhang F.Y."/>
            <person name="Zhang L."/>
        </authorList>
    </citation>
    <scope>NUCLEOTIDE SEQUENCE</scope>
    <source>
        <strain evidence="2">Y61</strain>
    </source>
</reference>
<feature type="transmembrane region" description="Helical" evidence="1">
    <location>
        <begin position="87"/>
        <end position="114"/>
    </location>
</feature>
<feature type="transmembrane region" description="Helical" evidence="1">
    <location>
        <begin position="170"/>
        <end position="189"/>
    </location>
</feature>
<keyword evidence="1" id="KW-0472">Membrane</keyword>
<feature type="transmembrane region" description="Helical" evidence="1">
    <location>
        <begin position="44"/>
        <end position="67"/>
    </location>
</feature>
<sequence length="258" mass="28898">MTAWKALFRKELRVGSLGFIMILGIELAVIILGLYLQIRGQQKLAVSVTGVFLIGCHFFYLFGYLMINVIIEKKTLHLWLNHPLPGWSLLAAKLAGGVVGMTVSLFIACIYTWTGFMISGQMNNVPEGLHIYRIAAAAIFFLYWVAIYGGITFLLIWLAFRCMRTRVGRAAWLLMIFILGLAVFLIGKLTQAGVTTALMDWGPLPEPAYHFFVSASLARELDLSSMPVYLGNFVVDLVIMLIFYGLSSWLLDRKMEVG</sequence>
<feature type="transmembrane region" description="Helical" evidence="1">
    <location>
        <begin position="229"/>
        <end position="251"/>
    </location>
</feature>